<feature type="transmembrane region" description="Helical" evidence="8">
    <location>
        <begin position="299"/>
        <end position="327"/>
    </location>
</feature>
<evidence type="ECO:0000256" key="1">
    <source>
        <dbReference type="ARBA" id="ARBA00004651"/>
    </source>
</evidence>
<evidence type="ECO:0000256" key="3">
    <source>
        <dbReference type="ARBA" id="ARBA00022448"/>
    </source>
</evidence>
<evidence type="ECO:0000256" key="5">
    <source>
        <dbReference type="ARBA" id="ARBA00022692"/>
    </source>
</evidence>
<feature type="transmembrane region" description="Helical" evidence="8">
    <location>
        <begin position="237"/>
        <end position="259"/>
    </location>
</feature>
<evidence type="ECO:0000256" key="7">
    <source>
        <dbReference type="ARBA" id="ARBA00023136"/>
    </source>
</evidence>
<evidence type="ECO:0000313" key="10">
    <source>
        <dbReference type="Proteomes" id="UP000198510"/>
    </source>
</evidence>
<gene>
    <name evidence="9" type="ORF">SAMN05421823_10923</name>
</gene>
<feature type="transmembrane region" description="Helical" evidence="8">
    <location>
        <begin position="61"/>
        <end position="82"/>
    </location>
</feature>
<dbReference type="PANTHER" id="PTHR21716:SF53">
    <property type="entry name" value="PERMEASE PERM-RELATED"/>
    <property type="match status" value="1"/>
</dbReference>
<dbReference type="PANTHER" id="PTHR21716">
    <property type="entry name" value="TRANSMEMBRANE PROTEIN"/>
    <property type="match status" value="1"/>
</dbReference>
<dbReference type="AlphaFoldDB" id="A0A1G9P051"/>
<evidence type="ECO:0000256" key="4">
    <source>
        <dbReference type="ARBA" id="ARBA00022475"/>
    </source>
</evidence>
<reference evidence="9 10" key="1">
    <citation type="submission" date="2016-10" db="EMBL/GenBank/DDBJ databases">
        <authorList>
            <person name="de Groot N.N."/>
        </authorList>
    </citation>
    <scope>NUCLEOTIDE SEQUENCE [LARGE SCALE GENOMIC DNA]</scope>
    <source>
        <strain evidence="9 10">DSM 25186</strain>
    </source>
</reference>
<evidence type="ECO:0000313" key="9">
    <source>
        <dbReference type="EMBL" id="SDL91627.1"/>
    </source>
</evidence>
<evidence type="ECO:0000256" key="2">
    <source>
        <dbReference type="ARBA" id="ARBA00009773"/>
    </source>
</evidence>
<keyword evidence="7 8" id="KW-0472">Membrane</keyword>
<accession>A0A1G9P051</accession>
<dbReference type="Pfam" id="PF01594">
    <property type="entry name" value="AI-2E_transport"/>
    <property type="match status" value="1"/>
</dbReference>
<protein>
    <submittedName>
        <fullName evidence="9">Predicted PurR-regulated permease PerM</fullName>
    </submittedName>
</protein>
<feature type="transmembrane region" description="Helical" evidence="8">
    <location>
        <begin position="265"/>
        <end position="292"/>
    </location>
</feature>
<organism evidence="9 10">
    <name type="scientific">Catalinimonas alkaloidigena</name>
    <dbReference type="NCBI Taxonomy" id="1075417"/>
    <lineage>
        <taxon>Bacteria</taxon>
        <taxon>Pseudomonadati</taxon>
        <taxon>Bacteroidota</taxon>
        <taxon>Cytophagia</taxon>
        <taxon>Cytophagales</taxon>
        <taxon>Catalimonadaceae</taxon>
        <taxon>Catalinimonas</taxon>
    </lineage>
</organism>
<comment type="subcellular location">
    <subcellularLocation>
        <location evidence="1">Cell membrane</location>
        <topology evidence="1">Multi-pass membrane protein</topology>
    </subcellularLocation>
</comment>
<keyword evidence="5 8" id="KW-0812">Transmembrane</keyword>
<dbReference type="GO" id="GO:0055085">
    <property type="term" value="P:transmembrane transport"/>
    <property type="evidence" value="ECO:0007669"/>
    <property type="project" value="TreeGrafter"/>
</dbReference>
<evidence type="ECO:0000256" key="8">
    <source>
        <dbReference type="SAM" id="Phobius"/>
    </source>
</evidence>
<sequence>MPTMRSPSSSLLFWLQLILFGGLILYFGQTVWVTLSFAFLISFVLYPFCRWLERRRVPRSLSIGFALLAFVLVVAGVAVLLIRQLMQFRQLWPALSAKVTGQLHRLTDYLDALLQAGQDDRQQWLSSALSSALQHTVGQLPGVLYSTSVSAVLVLLIPIFAALILFYRDLLVTSVLHLAPPHWRNAFATALPEVINTYYNFIKGMALVYLAVGILNSLGLLLLGVPQAIFFGFMASVLTFIPYVGITVGALLPMAVAWLTYDSLYYPLGVVVVFVIVQLLEANVIFPVAVGYKLRINTLVLLLVILAGGLLWGTAGMILFIPFVGILKLFSERVPAWKPLALLLGTHEDPPSSTRKAA</sequence>
<dbReference type="GO" id="GO:0005886">
    <property type="term" value="C:plasma membrane"/>
    <property type="evidence" value="ECO:0007669"/>
    <property type="project" value="UniProtKB-SubCell"/>
</dbReference>
<feature type="transmembrane region" description="Helical" evidence="8">
    <location>
        <begin position="143"/>
        <end position="167"/>
    </location>
</feature>
<dbReference type="EMBL" id="FNFO01000009">
    <property type="protein sequence ID" value="SDL91627.1"/>
    <property type="molecule type" value="Genomic_DNA"/>
</dbReference>
<dbReference type="Proteomes" id="UP000198510">
    <property type="component" value="Unassembled WGS sequence"/>
</dbReference>
<name>A0A1G9P051_9BACT</name>
<dbReference type="InterPro" id="IPR002549">
    <property type="entry name" value="AI-2E-like"/>
</dbReference>
<feature type="transmembrane region" description="Helical" evidence="8">
    <location>
        <begin position="12"/>
        <end position="41"/>
    </location>
</feature>
<keyword evidence="10" id="KW-1185">Reference proteome</keyword>
<proteinExistence type="inferred from homology"/>
<keyword evidence="6 8" id="KW-1133">Transmembrane helix</keyword>
<comment type="similarity">
    <text evidence="2">Belongs to the autoinducer-2 exporter (AI-2E) (TC 2.A.86) family.</text>
</comment>
<keyword evidence="3" id="KW-0813">Transport</keyword>
<evidence type="ECO:0000256" key="6">
    <source>
        <dbReference type="ARBA" id="ARBA00022989"/>
    </source>
</evidence>
<keyword evidence="4" id="KW-1003">Cell membrane</keyword>
<feature type="transmembrane region" description="Helical" evidence="8">
    <location>
        <begin position="206"/>
        <end position="225"/>
    </location>
</feature>